<evidence type="ECO:0008006" key="3">
    <source>
        <dbReference type="Google" id="ProtNLM"/>
    </source>
</evidence>
<sequence>MKTLFVFDDHAIPFRSNVDLTLLQGVKYSGNPVLRRGKPGEPDARWARLWGGTVLRDKGKFRMWYSGAGSVQEWMLMTFKMLYAESDDGIHWVKPDLSLAEYNGSKSNNIVNIEYPVEMPAVMIDEGEDIPAEERYKMFSENLKGEKSLPFVAVSPDGIHWEVVAHPKHRGVALYKFNGYYHSSFVLYTPELPGGYPGGRVMGTIRSRDYKNWTGEPCVAFHRANYFMNPPDISEQVHTPAGFWNRGNVILGVYGQIHQIEAKTGTKFARAGSGMEDTTEDLGLILSNDGIHFREAIPGFKFVGRGEKGEWDGGSLVPANSFVNTGDFTYLYYGAWQNGMCFDNSAGDVGLAYWRRDSFGYVRIRNADESAVIQTEAIEATGRGRKIYVNFDMDSFREGCGLKFELVDPSGRVLPGYSEEESVMCSNPGLFRQVRWKEHQGIDKDVLVSVELRVILVTNGDRTPYLDTCSSPLLYCIYIADENENLE</sequence>
<dbReference type="EMBL" id="JBHTJZ010000033">
    <property type="protein sequence ID" value="MFD0961122.1"/>
    <property type="molecule type" value="Genomic_DNA"/>
</dbReference>
<comment type="caution">
    <text evidence="1">The sequence shown here is derived from an EMBL/GenBank/DDBJ whole genome shotgun (WGS) entry which is preliminary data.</text>
</comment>
<dbReference type="SUPFAM" id="SSF75005">
    <property type="entry name" value="Arabinanase/levansucrase/invertase"/>
    <property type="match status" value="1"/>
</dbReference>
<accession>A0ABW3HUB5</accession>
<dbReference type="Gene3D" id="2.115.10.20">
    <property type="entry name" value="Glycosyl hydrolase domain, family 43"/>
    <property type="match status" value="1"/>
</dbReference>
<organism evidence="1 2">
    <name type="scientific">Paenibacillus chungangensis</name>
    <dbReference type="NCBI Taxonomy" id="696535"/>
    <lineage>
        <taxon>Bacteria</taxon>
        <taxon>Bacillati</taxon>
        <taxon>Bacillota</taxon>
        <taxon>Bacilli</taxon>
        <taxon>Bacillales</taxon>
        <taxon>Paenibacillaceae</taxon>
        <taxon>Paenibacillus</taxon>
    </lineage>
</organism>
<dbReference type="InterPro" id="IPR023296">
    <property type="entry name" value="Glyco_hydro_beta-prop_sf"/>
</dbReference>
<name>A0ABW3HUB5_9BACL</name>
<protein>
    <recommendedName>
        <fullName evidence="3">Glycosyl hydrolase family 32 N-terminal domain-containing protein</fullName>
    </recommendedName>
</protein>
<gene>
    <name evidence="1" type="ORF">ACFQ2I_17375</name>
</gene>
<reference evidence="2" key="1">
    <citation type="journal article" date="2019" name="Int. J. Syst. Evol. Microbiol.">
        <title>The Global Catalogue of Microorganisms (GCM) 10K type strain sequencing project: providing services to taxonomists for standard genome sequencing and annotation.</title>
        <authorList>
            <consortium name="The Broad Institute Genomics Platform"/>
            <consortium name="The Broad Institute Genome Sequencing Center for Infectious Disease"/>
            <person name="Wu L."/>
            <person name="Ma J."/>
        </authorList>
    </citation>
    <scope>NUCLEOTIDE SEQUENCE [LARGE SCALE GENOMIC DNA]</scope>
    <source>
        <strain evidence="2">CCUG 59129</strain>
    </source>
</reference>
<evidence type="ECO:0000313" key="2">
    <source>
        <dbReference type="Proteomes" id="UP001596989"/>
    </source>
</evidence>
<dbReference type="Proteomes" id="UP001596989">
    <property type="component" value="Unassembled WGS sequence"/>
</dbReference>
<dbReference type="RefSeq" id="WP_377566389.1">
    <property type="nucleotide sequence ID" value="NZ_JBHTJZ010000033.1"/>
</dbReference>
<keyword evidence="2" id="KW-1185">Reference proteome</keyword>
<evidence type="ECO:0000313" key="1">
    <source>
        <dbReference type="EMBL" id="MFD0961122.1"/>
    </source>
</evidence>
<proteinExistence type="predicted"/>